<comment type="subcellular location">
    <subcellularLocation>
        <location evidence="1 14">Secreted</location>
    </subcellularLocation>
</comment>
<gene>
    <name evidence="17 18" type="primary">apoc2</name>
</gene>
<dbReference type="CTD" id="344"/>
<comment type="similarity">
    <text evidence="2 14">Belongs to the apolipoprotein C2 family.</text>
</comment>
<dbReference type="RefSeq" id="XP_055359000.1">
    <property type="nucleotide sequence ID" value="XM_055503025.1"/>
</dbReference>
<name>A0A6P7KXF6_BETSP</name>
<evidence type="ECO:0000256" key="5">
    <source>
        <dbReference type="ARBA" id="ARBA00022513"/>
    </source>
</evidence>
<dbReference type="GO" id="GO:0042627">
    <property type="term" value="C:chylomicron"/>
    <property type="evidence" value="ECO:0007669"/>
    <property type="project" value="UniProtKB-UniRule"/>
</dbReference>
<keyword evidence="11 14" id="KW-0443">Lipid metabolism</keyword>
<dbReference type="GeneID" id="114843669"/>
<dbReference type="GO" id="GO:0016004">
    <property type="term" value="F:phospholipase activator activity"/>
    <property type="evidence" value="ECO:0007669"/>
    <property type="project" value="TreeGrafter"/>
</dbReference>
<evidence type="ECO:0000256" key="4">
    <source>
        <dbReference type="ARBA" id="ARBA00022448"/>
    </source>
</evidence>
<evidence type="ECO:0000256" key="12">
    <source>
        <dbReference type="ARBA" id="ARBA00023313"/>
    </source>
</evidence>
<keyword evidence="8 14" id="KW-0345">HDL</keyword>
<evidence type="ECO:0000256" key="7">
    <source>
        <dbReference type="ARBA" id="ARBA00022710"/>
    </source>
</evidence>
<dbReference type="PANTHER" id="PTHR16566">
    <property type="entry name" value="APOLIPOPROTEIN C-II"/>
    <property type="match status" value="1"/>
</dbReference>
<reference evidence="17 18" key="1">
    <citation type="submission" date="2025-04" db="UniProtKB">
        <authorList>
            <consortium name="RefSeq"/>
        </authorList>
    </citation>
    <scope>IDENTIFICATION</scope>
</reference>
<dbReference type="PANTHER" id="PTHR16566:SF0">
    <property type="entry name" value="APOLIPOPROTEIN C-II"/>
    <property type="match status" value="1"/>
</dbReference>
<keyword evidence="7 14" id="KW-0427">LDL</keyword>
<dbReference type="RefSeq" id="XP_028986300.1">
    <property type="nucleotide sequence ID" value="XM_029130467.2"/>
</dbReference>
<keyword evidence="12 14" id="KW-0850">VLDL</keyword>
<keyword evidence="14 15" id="KW-0732">Signal</keyword>
<evidence type="ECO:0000256" key="9">
    <source>
        <dbReference type="ARBA" id="ARBA00022963"/>
    </source>
</evidence>
<evidence type="ECO:0000256" key="14">
    <source>
        <dbReference type="RuleBase" id="RU368054"/>
    </source>
</evidence>
<feature type="chain" id="PRO_5044651515" description="Apolipoprotein C-II" evidence="15">
    <location>
        <begin position="21"/>
        <end position="98"/>
    </location>
</feature>
<evidence type="ECO:0000256" key="10">
    <source>
        <dbReference type="ARBA" id="ARBA00023055"/>
    </source>
</evidence>
<keyword evidence="5 14" id="KW-0162">Chylomicron</keyword>
<evidence type="ECO:0000256" key="13">
    <source>
        <dbReference type="ARBA" id="ARBA00031176"/>
    </source>
</evidence>
<evidence type="ECO:0000256" key="11">
    <source>
        <dbReference type="ARBA" id="ARBA00023098"/>
    </source>
</evidence>
<dbReference type="InterPro" id="IPR023121">
    <property type="entry name" value="ApoC-II_dom_sf"/>
</dbReference>
<evidence type="ECO:0000313" key="17">
    <source>
        <dbReference type="RefSeq" id="XP_028986300.1"/>
    </source>
</evidence>
<dbReference type="GO" id="GO:0006869">
    <property type="term" value="P:lipid transport"/>
    <property type="evidence" value="ECO:0007669"/>
    <property type="project" value="UniProtKB-UniRule"/>
</dbReference>
<keyword evidence="9 14" id="KW-0442">Lipid degradation</keyword>
<dbReference type="InterPro" id="IPR008019">
    <property type="entry name" value="Apo-CII"/>
</dbReference>
<dbReference type="Pfam" id="PF05355">
    <property type="entry name" value="Apo-CII"/>
    <property type="match status" value="1"/>
</dbReference>
<evidence type="ECO:0000313" key="18">
    <source>
        <dbReference type="RefSeq" id="XP_055359000.1"/>
    </source>
</evidence>
<evidence type="ECO:0000256" key="3">
    <source>
        <dbReference type="ARBA" id="ARBA00013947"/>
    </source>
</evidence>
<dbReference type="GO" id="GO:0034364">
    <property type="term" value="C:high-density lipoprotein particle"/>
    <property type="evidence" value="ECO:0007669"/>
    <property type="project" value="UniProtKB-KW"/>
</dbReference>
<dbReference type="GO" id="GO:0016042">
    <property type="term" value="P:lipid catabolic process"/>
    <property type="evidence" value="ECO:0007669"/>
    <property type="project" value="UniProtKB-UniRule"/>
</dbReference>
<evidence type="ECO:0000256" key="1">
    <source>
        <dbReference type="ARBA" id="ARBA00004613"/>
    </source>
</evidence>
<keyword evidence="16" id="KW-1185">Reference proteome</keyword>
<dbReference type="GO" id="GO:0060697">
    <property type="term" value="P:positive regulation of phospholipid catabolic process"/>
    <property type="evidence" value="ECO:0007669"/>
    <property type="project" value="TreeGrafter"/>
</dbReference>
<evidence type="ECO:0000313" key="16">
    <source>
        <dbReference type="Proteomes" id="UP000515150"/>
    </source>
</evidence>
<dbReference type="KEGG" id="bspl:114843669"/>
<dbReference type="InParanoid" id="A0A6P7KXF6"/>
<feature type="signal peptide" evidence="15">
    <location>
        <begin position="1"/>
        <end position="20"/>
    </location>
</feature>
<protein>
    <recommendedName>
        <fullName evidence="3 14">Apolipoprotein C-II</fullName>
        <shortName evidence="14">Apo-CII</shortName>
        <shortName evidence="14">ApoC-II</shortName>
    </recommendedName>
    <alternativeName>
        <fullName evidence="13 14">Apolipoprotein C2</fullName>
    </alternativeName>
</protein>
<dbReference type="AlphaFoldDB" id="A0A6P7KXF6"/>
<dbReference type="OrthoDB" id="9881800at2759"/>
<keyword evidence="10 14" id="KW-0445">Lipid transport</keyword>
<sequence>MNKLLVLAVLVALLALGAESFRVPRQVDEEQGALSKMADTVKSYYDSAVSTAGDYVESIKNLRLDEKAKKLYTDTATVVSTYTGIAQDQIYHILYPQQ</sequence>
<dbReference type="Gene3D" id="1.10.1440.10">
    <property type="entry name" value="Apolipoprotein C-II"/>
    <property type="match status" value="1"/>
</dbReference>
<evidence type="ECO:0000256" key="6">
    <source>
        <dbReference type="ARBA" id="ARBA00022525"/>
    </source>
</evidence>
<dbReference type="GO" id="GO:0034362">
    <property type="term" value="C:low-density lipoprotein particle"/>
    <property type="evidence" value="ECO:0007669"/>
    <property type="project" value="UniProtKB-UniRule"/>
</dbReference>
<dbReference type="GO" id="GO:0043274">
    <property type="term" value="F:phospholipase binding"/>
    <property type="evidence" value="ECO:0007669"/>
    <property type="project" value="TreeGrafter"/>
</dbReference>
<evidence type="ECO:0000256" key="2">
    <source>
        <dbReference type="ARBA" id="ARBA00007221"/>
    </source>
</evidence>
<organism evidence="16 17">
    <name type="scientific">Betta splendens</name>
    <name type="common">Siamese fighting fish</name>
    <dbReference type="NCBI Taxonomy" id="158456"/>
    <lineage>
        <taxon>Eukaryota</taxon>
        <taxon>Metazoa</taxon>
        <taxon>Chordata</taxon>
        <taxon>Craniata</taxon>
        <taxon>Vertebrata</taxon>
        <taxon>Euteleostomi</taxon>
        <taxon>Actinopterygii</taxon>
        <taxon>Neopterygii</taxon>
        <taxon>Teleostei</taxon>
        <taxon>Neoteleostei</taxon>
        <taxon>Acanthomorphata</taxon>
        <taxon>Anabantaria</taxon>
        <taxon>Anabantiformes</taxon>
        <taxon>Anabantoidei</taxon>
        <taxon>Osphronemidae</taxon>
        <taxon>Betta</taxon>
    </lineage>
</organism>
<evidence type="ECO:0000256" key="8">
    <source>
        <dbReference type="ARBA" id="ARBA00022850"/>
    </source>
</evidence>
<evidence type="ECO:0000256" key="15">
    <source>
        <dbReference type="SAM" id="SignalP"/>
    </source>
</evidence>
<keyword evidence="4 14" id="KW-0813">Transport</keyword>
<dbReference type="GO" id="GO:0034361">
    <property type="term" value="C:very-low-density lipoprotein particle"/>
    <property type="evidence" value="ECO:0007669"/>
    <property type="project" value="UniProtKB-UniRule"/>
</dbReference>
<proteinExistence type="inferred from homology"/>
<dbReference type="Proteomes" id="UP000515150">
    <property type="component" value="Chromosome 16"/>
</dbReference>
<accession>A0A6P7KXF6</accession>
<keyword evidence="6 14" id="KW-0964">Secreted</keyword>
<comment type="function">
    <text evidence="14">Component of chylomicrons, very low-density lipoproteins (VLDL), low-density lipoproteins (LDL), and high-density lipoproteins (HDL) in plasma. Plays an important role in lipoprotein metabolism as an activator of lipoprotein lipase.</text>
</comment>